<dbReference type="AlphaFoldDB" id="A0A4R6ZSM6"/>
<accession>A0A4R6ZSM6</accession>
<proteinExistence type="predicted"/>
<keyword evidence="3" id="KW-1185">Reference proteome</keyword>
<dbReference type="EMBL" id="SNZK01000001">
    <property type="protein sequence ID" value="TDR55727.1"/>
    <property type="molecule type" value="Genomic_DNA"/>
</dbReference>
<organism evidence="2 3">
    <name type="scientific">Listeria rocourtiae</name>
    <dbReference type="NCBI Taxonomy" id="647910"/>
    <lineage>
        <taxon>Bacteria</taxon>
        <taxon>Bacillati</taxon>
        <taxon>Bacillota</taxon>
        <taxon>Bacilli</taxon>
        <taxon>Bacillales</taxon>
        <taxon>Listeriaceae</taxon>
        <taxon>Listeria</taxon>
    </lineage>
</organism>
<evidence type="ECO:0000256" key="1">
    <source>
        <dbReference type="SAM" id="Coils"/>
    </source>
</evidence>
<evidence type="ECO:0000313" key="2">
    <source>
        <dbReference type="EMBL" id="TDR55727.1"/>
    </source>
</evidence>
<sequence>MLFTIFSWLIHAIFAIIVRQGRYRKMKTKDGAIYMQSRDALKDGEKDVWAECSEAFQVIIDNMRAQTEEQQQKLQKTIDMFKERQRELQEEMDK</sequence>
<feature type="coiled-coil region" evidence="1">
    <location>
        <begin position="60"/>
        <end position="91"/>
    </location>
</feature>
<protein>
    <submittedName>
        <fullName evidence="2">Uncharacterized protein</fullName>
    </submittedName>
</protein>
<gene>
    <name evidence="2" type="ORF">DFP96_101670</name>
</gene>
<dbReference type="Proteomes" id="UP000295558">
    <property type="component" value="Unassembled WGS sequence"/>
</dbReference>
<evidence type="ECO:0000313" key="3">
    <source>
        <dbReference type="Proteomes" id="UP000295558"/>
    </source>
</evidence>
<name>A0A4R6ZSM6_9LIST</name>
<keyword evidence="1" id="KW-0175">Coiled coil</keyword>
<comment type="caution">
    <text evidence="2">The sequence shown here is derived from an EMBL/GenBank/DDBJ whole genome shotgun (WGS) entry which is preliminary data.</text>
</comment>
<reference evidence="2 3" key="1">
    <citation type="submission" date="2019-03" db="EMBL/GenBank/DDBJ databases">
        <title>Genomic Encyclopedia of Type Strains, Phase III (KMG-III): the genomes of soil and plant-associated and newly described type strains.</title>
        <authorList>
            <person name="Whitman W."/>
        </authorList>
    </citation>
    <scope>NUCLEOTIDE SEQUENCE [LARGE SCALE GENOMIC DNA]</scope>
    <source>
        <strain evidence="2 3">CECT 7972</strain>
    </source>
</reference>